<feature type="transmembrane region" description="Helical" evidence="2">
    <location>
        <begin position="206"/>
        <end position="227"/>
    </location>
</feature>
<dbReference type="PANTHER" id="PTHR47461:SF1">
    <property type="entry name" value="PHYTOLONGIN PHYL1.2"/>
    <property type="match status" value="1"/>
</dbReference>
<dbReference type="SUPFAM" id="SSF64356">
    <property type="entry name" value="SNARE-like"/>
    <property type="match status" value="1"/>
</dbReference>
<evidence type="ECO:0000256" key="2">
    <source>
        <dbReference type="SAM" id="Phobius"/>
    </source>
</evidence>
<protein>
    <recommendedName>
        <fullName evidence="5">Longin domain-containing protein</fullName>
    </recommendedName>
</protein>
<name>A0ABD3DHI0_9LAMI</name>
<feature type="compositionally biased region" description="Polar residues" evidence="1">
    <location>
        <begin position="125"/>
        <end position="138"/>
    </location>
</feature>
<evidence type="ECO:0000313" key="3">
    <source>
        <dbReference type="EMBL" id="KAL3641517.1"/>
    </source>
</evidence>
<organism evidence="3 4">
    <name type="scientific">Castilleja foliolosa</name>
    <dbReference type="NCBI Taxonomy" id="1961234"/>
    <lineage>
        <taxon>Eukaryota</taxon>
        <taxon>Viridiplantae</taxon>
        <taxon>Streptophyta</taxon>
        <taxon>Embryophyta</taxon>
        <taxon>Tracheophyta</taxon>
        <taxon>Spermatophyta</taxon>
        <taxon>Magnoliopsida</taxon>
        <taxon>eudicotyledons</taxon>
        <taxon>Gunneridae</taxon>
        <taxon>Pentapetalae</taxon>
        <taxon>asterids</taxon>
        <taxon>lamiids</taxon>
        <taxon>Lamiales</taxon>
        <taxon>Orobanchaceae</taxon>
        <taxon>Pedicularideae</taxon>
        <taxon>Castillejinae</taxon>
        <taxon>Castilleja</taxon>
    </lineage>
</organism>
<dbReference type="Gene3D" id="3.30.450.50">
    <property type="entry name" value="Longin domain"/>
    <property type="match status" value="1"/>
</dbReference>
<dbReference type="Proteomes" id="UP001632038">
    <property type="component" value="Unassembled WGS sequence"/>
</dbReference>
<comment type="caution">
    <text evidence="3">The sequence shown here is derived from an EMBL/GenBank/DDBJ whole genome shotgun (WGS) entry which is preliminary data.</text>
</comment>
<evidence type="ECO:0008006" key="5">
    <source>
        <dbReference type="Google" id="ProtNLM"/>
    </source>
</evidence>
<evidence type="ECO:0000256" key="1">
    <source>
        <dbReference type="SAM" id="MobiDB-lite"/>
    </source>
</evidence>
<evidence type="ECO:0000313" key="4">
    <source>
        <dbReference type="Proteomes" id="UP001632038"/>
    </source>
</evidence>
<accession>A0ABD3DHI0</accession>
<dbReference type="PANTHER" id="PTHR47461">
    <property type="entry name" value="PHYTOLONGIN PHYL1.2"/>
    <property type="match status" value="1"/>
</dbReference>
<dbReference type="EMBL" id="JAVIJP010000017">
    <property type="protein sequence ID" value="KAL3641517.1"/>
    <property type="molecule type" value="Genomic_DNA"/>
</dbReference>
<reference evidence="4" key="1">
    <citation type="journal article" date="2024" name="IScience">
        <title>Strigolactones Initiate the Formation of Haustorium-like Structures in Castilleja.</title>
        <authorList>
            <person name="Buerger M."/>
            <person name="Peterson D."/>
            <person name="Chory J."/>
        </authorList>
    </citation>
    <scope>NUCLEOTIDE SEQUENCE [LARGE SCALE GENOMIC DNA]</scope>
</reference>
<proteinExistence type="predicted"/>
<feature type="region of interest" description="Disordered" evidence="1">
    <location>
        <begin position="123"/>
        <end position="147"/>
    </location>
</feature>
<keyword evidence="4" id="KW-1185">Reference proteome</keyword>
<dbReference type="AlphaFoldDB" id="A0ABD3DHI0"/>
<keyword evidence="2" id="KW-0812">Transmembrane</keyword>
<gene>
    <name evidence="3" type="ORF">CASFOL_016485</name>
</gene>
<keyword evidence="2" id="KW-0472">Membrane</keyword>
<sequence length="235" mass="26743">MGSVGNTVSYCCISKKGGRVLYTYKTGDHEIANLASSCLEMTPPYHQWYFQTTGKQTFGFLIDNSYVYFTIVYDSLGNSHILKFLRKLRDEFGRVDKRGLQEQLFPVVLRLVASLEQHDKEEWPKSSNYDGVASSTKSPLLGKPSKQDKMKMKDDHVVVAIEMEEKRGSTDRGIKIDRGASSSSSQLTRIDKSSSQSMRRKWCRRVWIVLAIDAAICVVLFIIWLIVCHGIECIR</sequence>
<dbReference type="InterPro" id="IPR044783">
    <property type="entry name" value="PHYL"/>
</dbReference>
<dbReference type="InterPro" id="IPR011012">
    <property type="entry name" value="Longin-like_dom_sf"/>
</dbReference>
<keyword evidence="2" id="KW-1133">Transmembrane helix</keyword>